<dbReference type="Proteomes" id="UP000244925">
    <property type="component" value="Unassembled WGS sequence"/>
</dbReference>
<keyword evidence="1" id="KW-0732">Signal</keyword>
<gene>
    <name evidence="2" type="ORF">C5O25_07330</name>
</gene>
<dbReference type="InterPro" id="IPR032274">
    <property type="entry name" value="DUF4835"/>
</dbReference>
<dbReference type="RefSeq" id="WP_107036089.1">
    <property type="nucleotide sequence ID" value="NZ_CAONGC010000007.1"/>
</dbReference>
<feature type="signal peptide" evidence="1">
    <location>
        <begin position="1"/>
        <end position="18"/>
    </location>
</feature>
<evidence type="ECO:0000313" key="3">
    <source>
        <dbReference type="Proteomes" id="UP000244925"/>
    </source>
</evidence>
<evidence type="ECO:0000313" key="2">
    <source>
        <dbReference type="EMBL" id="PWB07356.1"/>
    </source>
</evidence>
<feature type="chain" id="PRO_5015977066" evidence="1">
    <location>
        <begin position="19"/>
        <end position="300"/>
    </location>
</feature>
<keyword evidence="3" id="KW-1185">Reference proteome</keyword>
<accession>A0A2V1IY63</accession>
<proteinExistence type="predicted"/>
<sequence>MKRMLLTLVAFAAAVAVALCSELNCKVEVNVSRTETMPSDVARQLQEAVAEYVNTTSFTELRIAPGERIECRMFFDVQSYADDKVSAVLTVQSTRPVYDSSYTTTLLNVRDAEVEFPYSSGQPLVFARDAIDSELTALLDFYVYLILAVDADSFAPEGGTPFYGVASQIVTLARSSGGKGWRAIDSPRNRASLLAALTEPPTAAFRTLLYDYHRRGLDVMTVSPEKGRATIGQTLQRLRDMVSQSPMTPLAALMRDAKLDEFVGLYSKASDDERREAAALLTALWPSESEAMEKIKNPRK</sequence>
<evidence type="ECO:0000256" key="1">
    <source>
        <dbReference type="SAM" id="SignalP"/>
    </source>
</evidence>
<dbReference type="Pfam" id="PF16119">
    <property type="entry name" value="DUF4835"/>
    <property type="match status" value="1"/>
</dbReference>
<dbReference type="GeneID" id="93423149"/>
<name>A0A2V1IY63_9BACT</name>
<dbReference type="EMBL" id="PUBV01000013">
    <property type="protein sequence ID" value="PWB07356.1"/>
    <property type="molecule type" value="Genomic_DNA"/>
</dbReference>
<comment type="caution">
    <text evidence="2">The sequence shown here is derived from an EMBL/GenBank/DDBJ whole genome shotgun (WGS) entry which is preliminary data.</text>
</comment>
<protein>
    <submittedName>
        <fullName evidence="2">DUF4835 domain-containing protein</fullName>
    </submittedName>
</protein>
<organism evidence="2 3">
    <name type="scientific">Paramuribaculum intestinale</name>
    <dbReference type="NCBI Taxonomy" id="2094151"/>
    <lineage>
        <taxon>Bacteria</taxon>
        <taxon>Pseudomonadati</taxon>
        <taxon>Bacteroidota</taxon>
        <taxon>Bacteroidia</taxon>
        <taxon>Bacteroidales</taxon>
        <taxon>Muribaculaceae</taxon>
        <taxon>Paramuribaculum</taxon>
    </lineage>
</organism>
<dbReference type="AlphaFoldDB" id="A0A2V1IY63"/>
<reference evidence="3" key="1">
    <citation type="submission" date="2018-02" db="EMBL/GenBank/DDBJ databases">
        <authorList>
            <person name="Clavel T."/>
            <person name="Strowig T."/>
        </authorList>
    </citation>
    <scope>NUCLEOTIDE SEQUENCE [LARGE SCALE GENOMIC DNA]</scope>
    <source>
        <strain evidence="3">DSM 100764</strain>
    </source>
</reference>